<proteinExistence type="inferred from homology"/>
<dbReference type="InterPro" id="IPR003960">
    <property type="entry name" value="ATPase_AAA_CS"/>
</dbReference>
<feature type="domain" description="AAA ATPase AAA+ lid" evidence="5">
    <location>
        <begin position="66"/>
        <end position="97"/>
    </location>
</feature>
<reference evidence="6 7" key="1">
    <citation type="submission" date="2023-02" db="EMBL/GenBank/DDBJ databases">
        <title>LHISI_Scaffold_Assembly.</title>
        <authorList>
            <person name="Stuart O.P."/>
            <person name="Cleave R."/>
            <person name="Magrath M.J.L."/>
            <person name="Mikheyev A.S."/>
        </authorList>
    </citation>
    <scope>NUCLEOTIDE SEQUENCE [LARGE SCALE GENOMIC DNA]</scope>
    <source>
        <strain evidence="6">Daus_M_001</strain>
        <tissue evidence="6">Leg muscle</tissue>
    </source>
</reference>
<name>A0ABQ9IGS6_9NEOP</name>
<dbReference type="InterPro" id="IPR027417">
    <property type="entry name" value="P-loop_NTPase"/>
</dbReference>
<protein>
    <recommendedName>
        <fullName evidence="8">Fidgetin-like protein 1</fullName>
    </recommendedName>
</protein>
<evidence type="ECO:0008006" key="8">
    <source>
        <dbReference type="Google" id="ProtNLM"/>
    </source>
</evidence>
<evidence type="ECO:0000256" key="1">
    <source>
        <dbReference type="ARBA" id="ARBA00006914"/>
    </source>
</evidence>
<dbReference type="Pfam" id="PF17862">
    <property type="entry name" value="AAA_lid_3"/>
    <property type="match status" value="1"/>
</dbReference>
<keyword evidence="3" id="KW-0067">ATP-binding</keyword>
<sequence>MVKQDGATTGEEDRILVVGATNRPQELDEAARRRLVKKLYVPLPEHKARCQIVQRLMSTERNNLTDIDVDEIAKLAEGYSGADMKSLCQEASMGPIRFLGFSQIQQLRPEEVRPVSVEDFKAALTRVRASVSSNDLSTYVMWDKQYGSGGTAIT</sequence>
<evidence type="ECO:0000259" key="5">
    <source>
        <dbReference type="Pfam" id="PF17862"/>
    </source>
</evidence>
<evidence type="ECO:0000256" key="2">
    <source>
        <dbReference type="ARBA" id="ARBA00022741"/>
    </source>
</evidence>
<dbReference type="EMBL" id="JARBHB010000001">
    <property type="protein sequence ID" value="KAJ8895672.1"/>
    <property type="molecule type" value="Genomic_DNA"/>
</dbReference>
<gene>
    <name evidence="6" type="ORF">PR048_001008</name>
</gene>
<comment type="caution">
    <text evidence="6">The sequence shown here is derived from an EMBL/GenBank/DDBJ whole genome shotgun (WGS) entry which is preliminary data.</text>
</comment>
<feature type="domain" description="Spastin/Vps4 C-terminal" evidence="4">
    <location>
        <begin position="113"/>
        <end position="147"/>
    </location>
</feature>
<comment type="similarity">
    <text evidence="1">Belongs to the AAA ATPase family.</text>
</comment>
<evidence type="ECO:0000313" key="7">
    <source>
        <dbReference type="Proteomes" id="UP001159363"/>
    </source>
</evidence>
<dbReference type="PANTHER" id="PTHR23074:SF17">
    <property type="entry name" value="FIDGETIN-LIKE PROTEIN 1"/>
    <property type="match status" value="1"/>
</dbReference>
<dbReference type="Gene3D" id="3.40.50.300">
    <property type="entry name" value="P-loop containing nucleotide triphosphate hydrolases"/>
    <property type="match status" value="1"/>
</dbReference>
<dbReference type="Proteomes" id="UP001159363">
    <property type="component" value="Chromosome 1"/>
</dbReference>
<evidence type="ECO:0000259" key="4">
    <source>
        <dbReference type="Pfam" id="PF09336"/>
    </source>
</evidence>
<dbReference type="PANTHER" id="PTHR23074">
    <property type="entry name" value="AAA DOMAIN-CONTAINING"/>
    <property type="match status" value="1"/>
</dbReference>
<evidence type="ECO:0000256" key="3">
    <source>
        <dbReference type="ARBA" id="ARBA00022840"/>
    </source>
</evidence>
<dbReference type="Pfam" id="PF09336">
    <property type="entry name" value="Vps4_C"/>
    <property type="match status" value="1"/>
</dbReference>
<dbReference type="SUPFAM" id="SSF52540">
    <property type="entry name" value="P-loop containing nucleoside triphosphate hydrolases"/>
    <property type="match status" value="1"/>
</dbReference>
<dbReference type="InterPro" id="IPR041569">
    <property type="entry name" value="AAA_lid_3"/>
</dbReference>
<keyword evidence="7" id="KW-1185">Reference proteome</keyword>
<dbReference type="InterPro" id="IPR050304">
    <property type="entry name" value="MT-severing_AAA_ATPase"/>
</dbReference>
<organism evidence="6 7">
    <name type="scientific">Dryococelus australis</name>
    <dbReference type="NCBI Taxonomy" id="614101"/>
    <lineage>
        <taxon>Eukaryota</taxon>
        <taxon>Metazoa</taxon>
        <taxon>Ecdysozoa</taxon>
        <taxon>Arthropoda</taxon>
        <taxon>Hexapoda</taxon>
        <taxon>Insecta</taxon>
        <taxon>Pterygota</taxon>
        <taxon>Neoptera</taxon>
        <taxon>Polyneoptera</taxon>
        <taxon>Phasmatodea</taxon>
        <taxon>Verophasmatodea</taxon>
        <taxon>Anareolatae</taxon>
        <taxon>Phasmatidae</taxon>
        <taxon>Eurycanthinae</taxon>
        <taxon>Dryococelus</taxon>
    </lineage>
</organism>
<dbReference type="PROSITE" id="PS00674">
    <property type="entry name" value="AAA"/>
    <property type="match status" value="1"/>
</dbReference>
<dbReference type="InterPro" id="IPR015415">
    <property type="entry name" value="Spast_Vps4_C"/>
</dbReference>
<dbReference type="Gene3D" id="1.10.8.60">
    <property type="match status" value="1"/>
</dbReference>
<evidence type="ECO:0000313" key="6">
    <source>
        <dbReference type="EMBL" id="KAJ8895672.1"/>
    </source>
</evidence>
<keyword evidence="2" id="KW-0547">Nucleotide-binding</keyword>
<accession>A0ABQ9IGS6</accession>